<evidence type="ECO:0000313" key="1">
    <source>
        <dbReference type="EMBL" id="OFI47716.1"/>
    </source>
</evidence>
<dbReference type="RefSeq" id="WP_070787114.1">
    <property type="nucleotide sequence ID" value="NZ_MKIQ01000003.1"/>
</dbReference>
<sequence>MGNINKNSNKGLDSVRNSTKKIVNNVSSKIKDNSTNIEQISQDKMMQTLDWAYSKTMTGMPGQKNIQDLVDDYLSLYDKEVAINKLINAQTTKAATSGFVTGFGGVITMPVTIPANVTTVILFQMRMIAAIASMRGYNLNSDQVQTFVYATLAGTSVSELLKKSGIVISNKLMLGIVEKIPGKTLTKINQAVGFRLVTKFGSKGAVNLGKMVPIAGAVVGGTFDTLSTKTIARLAKKTFTDAGIYLGDDIIIPKEEL</sequence>
<organism evidence="1 2">
    <name type="scientific">Floricoccus penangensis</name>
    <dbReference type="NCBI Taxonomy" id="1859475"/>
    <lineage>
        <taxon>Bacteria</taxon>
        <taxon>Bacillati</taxon>
        <taxon>Bacillota</taxon>
        <taxon>Bacilli</taxon>
        <taxon>Lactobacillales</taxon>
        <taxon>Streptococcaceae</taxon>
        <taxon>Floricoccus</taxon>
    </lineage>
</organism>
<gene>
    <name evidence="1" type="ORF">BG262_08425</name>
</gene>
<keyword evidence="2" id="KW-1185">Reference proteome</keyword>
<name>A0A9Q5JI02_9LACT</name>
<dbReference type="PANTHER" id="PTHR41260">
    <property type="entry name" value="PROTEIN ECSC"/>
    <property type="match status" value="1"/>
</dbReference>
<dbReference type="InterPro" id="IPR024787">
    <property type="entry name" value="EcsC"/>
</dbReference>
<proteinExistence type="predicted"/>
<dbReference type="PANTHER" id="PTHR41260:SF1">
    <property type="entry name" value="PROTEIN ECSC"/>
    <property type="match status" value="1"/>
</dbReference>
<accession>A0A9Q5JI02</accession>
<evidence type="ECO:0008006" key="3">
    <source>
        <dbReference type="Google" id="ProtNLM"/>
    </source>
</evidence>
<protein>
    <recommendedName>
        <fullName evidence="3">EcsC family protein</fullName>
    </recommendedName>
</protein>
<dbReference type="Pfam" id="PF12787">
    <property type="entry name" value="EcsC"/>
    <property type="match status" value="1"/>
</dbReference>
<dbReference type="EMBL" id="MKIQ01000003">
    <property type="protein sequence ID" value="OFI47716.1"/>
    <property type="molecule type" value="Genomic_DNA"/>
</dbReference>
<reference evidence="2" key="1">
    <citation type="submission" date="2016-09" db="EMBL/GenBank/DDBJ databases">
        <title>Draft genome sequence of a novel species of the family Streptococcaceae isolated from flowers.</title>
        <authorList>
            <person name="Chuah L.-O."/>
            <person name="Yap K.-P."/>
            <person name="Thong K.L."/>
            <person name="Liong M.T."/>
            <person name="Ahmad R."/>
            <person name="Rusul G."/>
        </authorList>
    </citation>
    <scope>NUCLEOTIDE SEQUENCE [LARGE SCALE GENOMIC DNA]</scope>
    <source>
        <strain evidence="2">HibF3</strain>
    </source>
</reference>
<dbReference type="Proteomes" id="UP000177273">
    <property type="component" value="Unassembled WGS sequence"/>
</dbReference>
<dbReference type="AlphaFoldDB" id="A0A9Q5JI02"/>
<comment type="caution">
    <text evidence="1">The sequence shown here is derived from an EMBL/GenBank/DDBJ whole genome shotgun (WGS) entry which is preliminary data.</text>
</comment>
<evidence type="ECO:0000313" key="2">
    <source>
        <dbReference type="Proteomes" id="UP000177273"/>
    </source>
</evidence>
<dbReference type="OrthoDB" id="1425703at2"/>